<dbReference type="Proteomes" id="UP000617951">
    <property type="component" value="Unassembled WGS sequence"/>
</dbReference>
<protein>
    <submittedName>
        <fullName evidence="14">FAD-dependent oxidoreductase</fullName>
    </submittedName>
</protein>
<dbReference type="EMBL" id="JACRSS010000001">
    <property type="protein sequence ID" value="MBC8537583.1"/>
    <property type="molecule type" value="Genomic_DNA"/>
</dbReference>
<dbReference type="GO" id="GO:0046872">
    <property type="term" value="F:metal ion binding"/>
    <property type="evidence" value="ECO:0007669"/>
    <property type="project" value="UniProtKB-KW"/>
</dbReference>
<proteinExistence type="inferred from homology"/>
<dbReference type="InterPro" id="IPR016156">
    <property type="entry name" value="FAD/NAD-linked_Rdtase_dimer_sf"/>
</dbReference>
<gene>
    <name evidence="14" type="ORF">H8693_01395</name>
</gene>
<dbReference type="PROSITE" id="PS00198">
    <property type="entry name" value="4FE4S_FER_1"/>
    <property type="match status" value="1"/>
</dbReference>
<keyword evidence="15" id="KW-1185">Reference proteome</keyword>
<evidence type="ECO:0000259" key="12">
    <source>
        <dbReference type="PROSITE" id="PS50206"/>
    </source>
</evidence>
<reference evidence="14" key="1">
    <citation type="submission" date="2020-08" db="EMBL/GenBank/DDBJ databases">
        <title>Genome public.</title>
        <authorList>
            <person name="Liu C."/>
            <person name="Sun Q."/>
        </authorList>
    </citation>
    <scope>NUCLEOTIDE SEQUENCE</scope>
    <source>
        <strain evidence="14">NSJ-63</strain>
    </source>
</reference>
<keyword evidence="6" id="KW-0274">FAD</keyword>
<dbReference type="InterPro" id="IPR005117">
    <property type="entry name" value="NiRdtase/SiRdtase_haem-b_fer"/>
</dbReference>
<dbReference type="Pfam" id="PF03460">
    <property type="entry name" value="NIR_SIR_ferr"/>
    <property type="match status" value="1"/>
</dbReference>
<evidence type="ECO:0000256" key="11">
    <source>
        <dbReference type="ARBA" id="ARBA00034078"/>
    </source>
</evidence>
<dbReference type="InterPro" id="IPR017896">
    <property type="entry name" value="4Fe4S_Fe-S-bd"/>
</dbReference>
<dbReference type="InterPro" id="IPR050260">
    <property type="entry name" value="FAD-bd_OxRdtase"/>
</dbReference>
<evidence type="ECO:0000313" key="15">
    <source>
        <dbReference type="Proteomes" id="UP000617951"/>
    </source>
</evidence>
<keyword evidence="7" id="KW-0560">Oxidoreductase</keyword>
<evidence type="ECO:0000256" key="9">
    <source>
        <dbReference type="ARBA" id="ARBA00023014"/>
    </source>
</evidence>
<dbReference type="SUPFAM" id="SSF54862">
    <property type="entry name" value="4Fe-4S ferredoxins"/>
    <property type="match status" value="1"/>
</dbReference>
<keyword evidence="9" id="KW-0411">Iron-sulfur</keyword>
<dbReference type="Pfam" id="PF02852">
    <property type="entry name" value="Pyr_redox_dim"/>
    <property type="match status" value="1"/>
</dbReference>
<comment type="cofactor">
    <cofactor evidence="1">
        <name>FAD</name>
        <dbReference type="ChEBI" id="CHEBI:57692"/>
    </cofactor>
</comment>
<evidence type="ECO:0000256" key="3">
    <source>
        <dbReference type="ARBA" id="ARBA00022630"/>
    </source>
</evidence>
<keyword evidence="8" id="KW-0408">Iron</keyword>
<dbReference type="InterPro" id="IPR017900">
    <property type="entry name" value="4Fe4S_Fe_S_CS"/>
</dbReference>
<dbReference type="Pfam" id="PF07992">
    <property type="entry name" value="Pyr_redox_2"/>
    <property type="match status" value="1"/>
</dbReference>
<dbReference type="InterPro" id="IPR023753">
    <property type="entry name" value="FAD/NAD-binding_dom"/>
</dbReference>
<dbReference type="SUPFAM" id="SSF55424">
    <property type="entry name" value="FAD/NAD-linked reductases, dimerisation (C-terminal) domain"/>
    <property type="match status" value="1"/>
</dbReference>
<dbReference type="SUPFAM" id="SSF56014">
    <property type="entry name" value="Nitrite and sulphite reductase 4Fe-4S domain-like"/>
    <property type="match status" value="1"/>
</dbReference>
<dbReference type="PRINTS" id="PR00411">
    <property type="entry name" value="PNDRDTASEI"/>
</dbReference>
<dbReference type="PANTHER" id="PTHR43429">
    <property type="entry name" value="PYRIDINE NUCLEOTIDE-DISULFIDE OXIDOREDUCTASE DOMAIN-CONTAINING"/>
    <property type="match status" value="1"/>
</dbReference>
<dbReference type="InterPro" id="IPR036873">
    <property type="entry name" value="Rhodanese-like_dom_sf"/>
</dbReference>
<dbReference type="GO" id="GO:0016491">
    <property type="term" value="F:oxidoreductase activity"/>
    <property type="evidence" value="ECO:0007669"/>
    <property type="project" value="UniProtKB-KW"/>
</dbReference>
<feature type="domain" description="Rhodanese" evidence="12">
    <location>
        <begin position="463"/>
        <end position="540"/>
    </location>
</feature>
<evidence type="ECO:0000259" key="13">
    <source>
        <dbReference type="PROSITE" id="PS51379"/>
    </source>
</evidence>
<dbReference type="Gene3D" id="3.50.50.60">
    <property type="entry name" value="FAD/NAD(P)-binding domain"/>
    <property type="match status" value="2"/>
</dbReference>
<feature type="domain" description="4Fe-4S ferredoxin-type" evidence="13">
    <location>
        <begin position="740"/>
        <end position="769"/>
    </location>
</feature>
<dbReference type="AlphaFoldDB" id="A0A926DG87"/>
<keyword evidence="5" id="KW-0479">Metal-binding</keyword>
<feature type="domain" description="4Fe-4S ferredoxin-type" evidence="13">
    <location>
        <begin position="708"/>
        <end position="739"/>
    </location>
</feature>
<dbReference type="PRINTS" id="PR00368">
    <property type="entry name" value="FADPNR"/>
</dbReference>
<accession>A0A926DG87</accession>
<dbReference type="PANTHER" id="PTHR43429:SF1">
    <property type="entry name" value="NAD(P)H SULFUR OXIDOREDUCTASE (COA-DEPENDENT)"/>
    <property type="match status" value="1"/>
</dbReference>
<dbReference type="InterPro" id="IPR006067">
    <property type="entry name" value="NO2/SO3_Rdtase_4Fe4S_dom"/>
</dbReference>
<dbReference type="SUPFAM" id="SSF51905">
    <property type="entry name" value="FAD/NAD(P)-binding domain"/>
    <property type="match status" value="2"/>
</dbReference>
<evidence type="ECO:0000256" key="7">
    <source>
        <dbReference type="ARBA" id="ARBA00023002"/>
    </source>
</evidence>
<dbReference type="SUPFAM" id="SSF52821">
    <property type="entry name" value="Rhodanese/Cell cycle control phosphatase"/>
    <property type="match status" value="1"/>
</dbReference>
<dbReference type="InterPro" id="IPR036136">
    <property type="entry name" value="Nit/Sulf_reduc_fer-like_dom_sf"/>
</dbReference>
<dbReference type="GO" id="GO:0020037">
    <property type="term" value="F:heme binding"/>
    <property type="evidence" value="ECO:0007669"/>
    <property type="project" value="InterPro"/>
</dbReference>
<dbReference type="SMART" id="SM00450">
    <property type="entry name" value="RHOD"/>
    <property type="match status" value="1"/>
</dbReference>
<keyword evidence="4" id="KW-0001">2Fe-2S</keyword>
<dbReference type="InterPro" id="IPR045854">
    <property type="entry name" value="NO2/SO3_Rdtase_4Fe4S_sf"/>
</dbReference>
<evidence type="ECO:0000256" key="1">
    <source>
        <dbReference type="ARBA" id="ARBA00001974"/>
    </source>
</evidence>
<evidence type="ECO:0000256" key="5">
    <source>
        <dbReference type="ARBA" id="ARBA00022723"/>
    </source>
</evidence>
<keyword evidence="10" id="KW-0676">Redox-active center</keyword>
<organism evidence="14 15">
    <name type="scientific">Guopingia tenuis</name>
    <dbReference type="NCBI Taxonomy" id="2763656"/>
    <lineage>
        <taxon>Bacteria</taxon>
        <taxon>Bacillati</taxon>
        <taxon>Bacillota</taxon>
        <taxon>Clostridia</taxon>
        <taxon>Christensenellales</taxon>
        <taxon>Christensenellaceae</taxon>
        <taxon>Guopingia</taxon>
    </lineage>
</organism>
<comment type="similarity">
    <text evidence="2">Belongs to the class-III pyridine nucleotide-disulfide oxidoreductase family.</text>
</comment>
<dbReference type="CDD" id="cd00158">
    <property type="entry name" value="RHOD"/>
    <property type="match status" value="1"/>
</dbReference>
<comment type="cofactor">
    <cofactor evidence="11">
        <name>[2Fe-2S] cluster</name>
        <dbReference type="ChEBI" id="CHEBI:190135"/>
    </cofactor>
</comment>
<dbReference type="InterPro" id="IPR001763">
    <property type="entry name" value="Rhodanese-like_dom"/>
</dbReference>
<dbReference type="Gene3D" id="3.30.413.10">
    <property type="entry name" value="Sulfite Reductase Hemoprotein, domain 1"/>
    <property type="match status" value="1"/>
</dbReference>
<dbReference type="SUPFAM" id="SSF55124">
    <property type="entry name" value="Nitrite/Sulfite reductase N-terminal domain-like"/>
    <property type="match status" value="1"/>
</dbReference>
<dbReference type="RefSeq" id="WP_249279481.1">
    <property type="nucleotide sequence ID" value="NZ_JACRSS010000001.1"/>
</dbReference>
<sequence>MKVLILGGVAAGTKAAAKFKREDRSADVTILTKDKDISYAGCGLPYYVGGLIESREELIVNTPEKYTALTGVKVITGMEATALHAEKKTVTVRKQDDGEVQELAYDKLIIATGASPVLPPIEGIEQEGIFSVRTPEDAIRIRSFVSDGGVKRAVVVGGGFIGLEMAENLKAQGVSVTVIDAAGQLLPEIFDPEMAGYIKKHLTQKGIRVLINTKALRFAGSGRVTGVQTEGMLLPCEMTIMAVGIRPNTAFLQGSGVELEQGKVLVDQQLRTNLEDVYAVGDCAMVTNRITGKRQWSPMGSSANLEGRTLAQVLAGKEKRYPGVLGTGIVKLPELNCGRTGLTEAQAQAAGYDVVTALMVTDDKAHYYPDSSNFIIKLLADRASHKLLGAQVLGTGSVDKLIDMAVTGIQLNARLEDYENGDFAYAPPFSTAIHPFVQAVYVLLNKLSGELVSMTPKEYLDGKAADYTVIDVNPSPSIRGARYINLTEVNGPIDGIGKDEKLLLVCRRGKRAYLLQNRLRYFGYTNTAVLEGATYFSDVRVKNAQAAVSPEEITRVKALGFLWDKNSPDRFNGRVITRNGKITADESAAIAEAAQRFGNGEITMTTRMTLEIQGVPFENIEPLQEFLAQAGLQTGGTGSKVRPVVSCKGTTCQYGLIDTFALSEAIHERFYLGYRDVKLPHKFKIAVGGCPNNCVKPDLNDLGIVGQRVPEVDMEKCRGCKVCQIEKVCPVHAASVQDKKIVIQPEVCNHCGRCIGKCPFKAFVNYTNGYRIYIGGRWGKKVARGQYLGKVFTNESEVLDVVEKAILLFREQGITGERFADTVARLGFENVQEQLLGNGLLERKAENIAAQKHLKGGATC</sequence>
<keyword evidence="3" id="KW-0285">Flavoprotein</keyword>
<evidence type="ECO:0000313" key="14">
    <source>
        <dbReference type="EMBL" id="MBC8537583.1"/>
    </source>
</evidence>
<evidence type="ECO:0000256" key="10">
    <source>
        <dbReference type="ARBA" id="ARBA00023284"/>
    </source>
</evidence>
<dbReference type="PROSITE" id="PS50206">
    <property type="entry name" value="RHODANESE_3"/>
    <property type="match status" value="1"/>
</dbReference>
<dbReference type="Gene3D" id="3.30.70.20">
    <property type="match status" value="1"/>
</dbReference>
<dbReference type="Gene3D" id="3.40.250.10">
    <property type="entry name" value="Rhodanese-like domain"/>
    <property type="match status" value="1"/>
</dbReference>
<dbReference type="Pfam" id="PF01077">
    <property type="entry name" value="NIR_SIR"/>
    <property type="match status" value="1"/>
</dbReference>
<evidence type="ECO:0000256" key="4">
    <source>
        <dbReference type="ARBA" id="ARBA00022714"/>
    </source>
</evidence>
<comment type="caution">
    <text evidence="14">The sequence shown here is derived from an EMBL/GenBank/DDBJ whole genome shotgun (WGS) entry which is preliminary data.</text>
</comment>
<evidence type="ECO:0000256" key="8">
    <source>
        <dbReference type="ARBA" id="ARBA00023004"/>
    </source>
</evidence>
<name>A0A926DG87_9FIRM</name>
<dbReference type="PROSITE" id="PS51379">
    <property type="entry name" value="4FE4S_FER_2"/>
    <property type="match status" value="2"/>
</dbReference>
<dbReference type="InterPro" id="IPR004099">
    <property type="entry name" value="Pyr_nucl-diS_OxRdtase_dimer"/>
</dbReference>
<evidence type="ECO:0000256" key="2">
    <source>
        <dbReference type="ARBA" id="ARBA00009130"/>
    </source>
</evidence>
<evidence type="ECO:0000256" key="6">
    <source>
        <dbReference type="ARBA" id="ARBA00022827"/>
    </source>
</evidence>
<dbReference type="InterPro" id="IPR036188">
    <property type="entry name" value="FAD/NAD-bd_sf"/>
</dbReference>
<dbReference type="GO" id="GO:0051537">
    <property type="term" value="F:2 iron, 2 sulfur cluster binding"/>
    <property type="evidence" value="ECO:0007669"/>
    <property type="project" value="UniProtKB-KW"/>
</dbReference>